<keyword evidence="2" id="KW-1185">Reference proteome</keyword>
<dbReference type="Proteomes" id="UP000504637">
    <property type="component" value="Unplaced"/>
</dbReference>
<dbReference type="AlphaFoldDB" id="A0A6J3M104"/>
<protein>
    <submittedName>
        <fullName evidence="3">Uncharacterized protein</fullName>
    </submittedName>
</protein>
<feature type="region of interest" description="Disordered" evidence="1">
    <location>
        <begin position="77"/>
        <end position="115"/>
    </location>
</feature>
<sequence length="219" mass="25008">MNSAPSITVFQKRLILSNQHLTSRTQAYPGVRRKGDRHPPLLAWKHFRQPEVTPPDSCSGVWWPYLADAPTRRDPLISCMGGEHDRDNSKRWTRTSGAGLADESDEPDRQDEAERKKFGERLPRILNCVWPVLEICFRTRLVPKSKALQLSAPTNHPRYRDCIQPDLQVDLHKAVGRTNKNIPPRALQRREGGASVWVVRSHGRVAIAQCDQRRSNQIS</sequence>
<name>A0A6J3M104_9PEZI</name>
<organism evidence="3">
    <name type="scientific">Dissoconium aciculare CBS 342.82</name>
    <dbReference type="NCBI Taxonomy" id="1314786"/>
    <lineage>
        <taxon>Eukaryota</taxon>
        <taxon>Fungi</taxon>
        <taxon>Dikarya</taxon>
        <taxon>Ascomycota</taxon>
        <taxon>Pezizomycotina</taxon>
        <taxon>Dothideomycetes</taxon>
        <taxon>Dothideomycetidae</taxon>
        <taxon>Mycosphaerellales</taxon>
        <taxon>Dissoconiaceae</taxon>
        <taxon>Dissoconium</taxon>
    </lineage>
</organism>
<evidence type="ECO:0000256" key="1">
    <source>
        <dbReference type="SAM" id="MobiDB-lite"/>
    </source>
</evidence>
<evidence type="ECO:0000313" key="2">
    <source>
        <dbReference type="Proteomes" id="UP000504637"/>
    </source>
</evidence>
<reference evidence="3" key="3">
    <citation type="submission" date="2025-08" db="UniProtKB">
        <authorList>
            <consortium name="RefSeq"/>
        </authorList>
    </citation>
    <scope>IDENTIFICATION</scope>
    <source>
        <strain evidence="3">CBS 342.82</strain>
    </source>
</reference>
<proteinExistence type="predicted"/>
<reference evidence="3" key="2">
    <citation type="submission" date="2020-04" db="EMBL/GenBank/DDBJ databases">
        <authorList>
            <consortium name="NCBI Genome Project"/>
        </authorList>
    </citation>
    <scope>NUCLEOTIDE SEQUENCE</scope>
    <source>
        <strain evidence="3">CBS 342.82</strain>
    </source>
</reference>
<dbReference type="GeneID" id="54360995"/>
<dbReference type="RefSeq" id="XP_033457628.1">
    <property type="nucleotide sequence ID" value="XM_033603195.1"/>
</dbReference>
<accession>A0A6J3M104</accession>
<evidence type="ECO:0000313" key="3">
    <source>
        <dbReference type="RefSeq" id="XP_033457628.1"/>
    </source>
</evidence>
<reference evidence="3" key="1">
    <citation type="submission" date="2020-01" db="EMBL/GenBank/DDBJ databases">
        <authorList>
            <consortium name="DOE Joint Genome Institute"/>
            <person name="Haridas S."/>
            <person name="Albert R."/>
            <person name="Binder M."/>
            <person name="Bloem J."/>
            <person name="Labutti K."/>
            <person name="Salamov A."/>
            <person name="Andreopoulos B."/>
            <person name="Baker S.E."/>
            <person name="Barry K."/>
            <person name="Bills G."/>
            <person name="Bluhm B.H."/>
            <person name="Cannon C."/>
            <person name="Castanera R."/>
            <person name="Culley D.E."/>
            <person name="Daum C."/>
            <person name="Ezra D."/>
            <person name="Gonzalez J.B."/>
            <person name="Henrissat B."/>
            <person name="Kuo A."/>
            <person name="Liang C."/>
            <person name="Lipzen A."/>
            <person name="Lutzoni F."/>
            <person name="Magnuson J."/>
            <person name="Mondo S."/>
            <person name="Nolan M."/>
            <person name="Ohm R."/>
            <person name="Pangilinan J."/>
            <person name="Park H.-J."/>
            <person name="Ramirez L."/>
            <person name="Alfaro M."/>
            <person name="Sun H."/>
            <person name="Tritt A."/>
            <person name="Yoshinaga Y."/>
            <person name="Zwiers L.-H."/>
            <person name="Turgeon B.G."/>
            <person name="Goodwin S.B."/>
            <person name="Spatafora J.W."/>
            <person name="Crous P.W."/>
            <person name="Grigoriev I.V."/>
        </authorList>
    </citation>
    <scope>NUCLEOTIDE SEQUENCE</scope>
    <source>
        <strain evidence="3">CBS 342.82</strain>
    </source>
</reference>
<gene>
    <name evidence="3" type="ORF">K489DRAFT_37090</name>
</gene>